<dbReference type="AlphaFoldDB" id="A0A2P2E2U7"/>
<comment type="caution">
    <text evidence="1">The sequence shown here is derived from an EMBL/GenBank/DDBJ whole genome shotgun (WGS) entry which is preliminary data.</text>
</comment>
<reference evidence="1 2" key="1">
    <citation type="submission" date="2018-02" db="EMBL/GenBank/DDBJ databases">
        <title>Novel Leptospira species isolated from soil and water in Japan.</title>
        <authorList>
            <person name="Nakao R."/>
            <person name="Masuzawa T."/>
        </authorList>
    </citation>
    <scope>NUCLEOTIDE SEQUENCE [LARGE SCALE GENOMIC DNA]</scope>
    <source>
        <strain evidence="1 2">YH101</strain>
    </source>
</reference>
<dbReference type="EMBL" id="BFBB01000008">
    <property type="protein sequence ID" value="GBF51200.1"/>
    <property type="molecule type" value="Genomic_DNA"/>
</dbReference>
<gene>
    <name evidence="1" type="ORF">LPTSP4_27320</name>
</gene>
<dbReference type="RefSeq" id="WP_108977558.1">
    <property type="nucleotide sequence ID" value="NZ_BFBB01000008.1"/>
</dbReference>
<organism evidence="1 2">
    <name type="scientific">Leptospira ryugenii</name>
    <dbReference type="NCBI Taxonomy" id="1917863"/>
    <lineage>
        <taxon>Bacteria</taxon>
        <taxon>Pseudomonadati</taxon>
        <taxon>Spirochaetota</taxon>
        <taxon>Spirochaetia</taxon>
        <taxon>Leptospirales</taxon>
        <taxon>Leptospiraceae</taxon>
        <taxon>Leptospira</taxon>
    </lineage>
</organism>
<dbReference type="OrthoDB" id="340683at2"/>
<protein>
    <submittedName>
        <fullName evidence="1">Methyl-accepting chemotaxis-like</fullName>
    </submittedName>
</protein>
<evidence type="ECO:0000313" key="2">
    <source>
        <dbReference type="Proteomes" id="UP000245133"/>
    </source>
</evidence>
<accession>A0A2P2E2U7</accession>
<proteinExistence type="predicted"/>
<dbReference type="Proteomes" id="UP000245133">
    <property type="component" value="Unassembled WGS sequence"/>
</dbReference>
<keyword evidence="2" id="KW-1185">Reference proteome</keyword>
<name>A0A2P2E2U7_9LEPT</name>
<evidence type="ECO:0000313" key="1">
    <source>
        <dbReference type="EMBL" id="GBF51200.1"/>
    </source>
</evidence>
<dbReference type="NCBIfam" id="NF047773">
    <property type="entry name" value="phas_rel_Lepto"/>
    <property type="match status" value="1"/>
</dbReference>
<sequence>MEKQIMDILNAGIGIFNSGKEGLDKAKVQLEQTYNELVSKGASDNSEQSVKVRQSVDKILTDIKEFSSVAGKNYEETRTKIVENYNKISEEIKARMPEGKIESVKAKINEVAESIKKSGASSAKA</sequence>